<evidence type="ECO:0000313" key="1">
    <source>
        <dbReference type="EMBL" id="KAK3781905.1"/>
    </source>
</evidence>
<accession>A0AAE1DTM8</accession>
<comment type="caution">
    <text evidence="1">The sequence shown here is derived from an EMBL/GenBank/DDBJ whole genome shotgun (WGS) entry which is preliminary data.</text>
</comment>
<organism evidence="1 2">
    <name type="scientific">Elysia crispata</name>
    <name type="common">lettuce slug</name>
    <dbReference type="NCBI Taxonomy" id="231223"/>
    <lineage>
        <taxon>Eukaryota</taxon>
        <taxon>Metazoa</taxon>
        <taxon>Spiralia</taxon>
        <taxon>Lophotrochozoa</taxon>
        <taxon>Mollusca</taxon>
        <taxon>Gastropoda</taxon>
        <taxon>Heterobranchia</taxon>
        <taxon>Euthyneura</taxon>
        <taxon>Panpulmonata</taxon>
        <taxon>Sacoglossa</taxon>
        <taxon>Placobranchoidea</taxon>
        <taxon>Plakobranchidae</taxon>
        <taxon>Elysia</taxon>
    </lineage>
</organism>
<name>A0AAE1DTM8_9GAST</name>
<sequence>MGKLEQYDREGIDKCCSSLVRFISLENNGELTDARGGSLTRQFPPTITPHAPAQYNLIRPHLIPLALWLASFHPLSPHMRQPSITSFVLI</sequence>
<keyword evidence="2" id="KW-1185">Reference proteome</keyword>
<dbReference type="Proteomes" id="UP001283361">
    <property type="component" value="Unassembled WGS sequence"/>
</dbReference>
<evidence type="ECO:0000313" key="2">
    <source>
        <dbReference type="Proteomes" id="UP001283361"/>
    </source>
</evidence>
<dbReference type="AlphaFoldDB" id="A0AAE1DTM8"/>
<proteinExistence type="predicted"/>
<reference evidence="1" key="1">
    <citation type="journal article" date="2023" name="G3 (Bethesda)">
        <title>A reference genome for the long-term kleptoplast-retaining sea slug Elysia crispata morphotype clarki.</title>
        <authorList>
            <person name="Eastman K.E."/>
            <person name="Pendleton A.L."/>
            <person name="Shaikh M.A."/>
            <person name="Suttiyut T."/>
            <person name="Ogas R."/>
            <person name="Tomko P."/>
            <person name="Gavelis G."/>
            <person name="Widhalm J.R."/>
            <person name="Wisecaver J.H."/>
        </authorList>
    </citation>
    <scope>NUCLEOTIDE SEQUENCE</scope>
    <source>
        <strain evidence="1">ECLA1</strain>
    </source>
</reference>
<dbReference type="EMBL" id="JAWDGP010002576">
    <property type="protein sequence ID" value="KAK3781905.1"/>
    <property type="molecule type" value="Genomic_DNA"/>
</dbReference>
<protein>
    <submittedName>
        <fullName evidence="1">Uncharacterized protein</fullName>
    </submittedName>
</protein>
<gene>
    <name evidence="1" type="ORF">RRG08_020596</name>
</gene>